<evidence type="ECO:0000313" key="16">
    <source>
        <dbReference type="Proteomes" id="UP001295794"/>
    </source>
</evidence>
<dbReference type="GO" id="GO:0050354">
    <property type="term" value="F:triokinase activity"/>
    <property type="evidence" value="ECO:0007669"/>
    <property type="project" value="UniProtKB-EC"/>
</dbReference>
<organism evidence="15 16">
    <name type="scientific">Mycena citricolor</name>
    <dbReference type="NCBI Taxonomy" id="2018698"/>
    <lineage>
        <taxon>Eukaryota</taxon>
        <taxon>Fungi</taxon>
        <taxon>Dikarya</taxon>
        <taxon>Basidiomycota</taxon>
        <taxon>Agaricomycotina</taxon>
        <taxon>Agaricomycetes</taxon>
        <taxon>Agaricomycetidae</taxon>
        <taxon>Agaricales</taxon>
        <taxon>Marasmiineae</taxon>
        <taxon>Mycenaceae</taxon>
        <taxon>Mycena</taxon>
    </lineage>
</organism>
<dbReference type="InterPro" id="IPR004007">
    <property type="entry name" value="DhaL_dom"/>
</dbReference>
<dbReference type="Pfam" id="PF02733">
    <property type="entry name" value="Dak1"/>
    <property type="match status" value="1"/>
</dbReference>
<feature type="domain" description="DhaL" evidence="13">
    <location>
        <begin position="390"/>
        <end position="584"/>
    </location>
</feature>
<comment type="catalytic activity">
    <reaction evidence="9">
        <text>D-glyceraldehyde + ATP = D-glyceraldehyde 3-phosphate + ADP + H(+)</text>
        <dbReference type="Rhea" id="RHEA:13941"/>
        <dbReference type="ChEBI" id="CHEBI:15378"/>
        <dbReference type="ChEBI" id="CHEBI:17378"/>
        <dbReference type="ChEBI" id="CHEBI:30616"/>
        <dbReference type="ChEBI" id="CHEBI:59776"/>
        <dbReference type="ChEBI" id="CHEBI:456216"/>
        <dbReference type="EC" id="2.7.1.28"/>
    </reaction>
</comment>
<proteinExistence type="inferred from homology"/>
<dbReference type="Gene3D" id="3.40.50.10440">
    <property type="entry name" value="Dihydroxyacetone kinase, domain 1"/>
    <property type="match status" value="1"/>
</dbReference>
<comment type="function">
    <text evidence="1">Catalyzes both the phosphorylation of dihydroxyacetone and of glyceraldehyde.</text>
</comment>
<dbReference type="GO" id="GO:0005524">
    <property type="term" value="F:ATP binding"/>
    <property type="evidence" value="ECO:0007669"/>
    <property type="project" value="UniProtKB-KW"/>
</dbReference>
<feature type="domain" description="DhaK" evidence="14">
    <location>
        <begin position="11"/>
        <end position="356"/>
    </location>
</feature>
<feature type="binding site" evidence="12">
    <location>
        <begin position="56"/>
        <end position="59"/>
    </location>
    <ligand>
        <name>substrate</name>
    </ligand>
</feature>
<keyword evidence="5" id="KW-0547">Nucleotide-binding</keyword>
<comment type="catalytic activity">
    <reaction evidence="10">
        <text>dihydroxyacetone + ATP = dihydroxyacetone phosphate + ADP + H(+)</text>
        <dbReference type="Rhea" id="RHEA:15773"/>
        <dbReference type="ChEBI" id="CHEBI:15378"/>
        <dbReference type="ChEBI" id="CHEBI:16016"/>
        <dbReference type="ChEBI" id="CHEBI:30616"/>
        <dbReference type="ChEBI" id="CHEBI:57642"/>
        <dbReference type="ChEBI" id="CHEBI:456216"/>
        <dbReference type="EC" id="2.7.1.29"/>
    </reaction>
</comment>
<evidence type="ECO:0000259" key="14">
    <source>
        <dbReference type="PROSITE" id="PS51481"/>
    </source>
</evidence>
<dbReference type="GO" id="GO:0019563">
    <property type="term" value="P:glycerol catabolic process"/>
    <property type="evidence" value="ECO:0007669"/>
    <property type="project" value="TreeGrafter"/>
</dbReference>
<dbReference type="PROSITE" id="PS51480">
    <property type="entry name" value="DHAL"/>
    <property type="match status" value="1"/>
</dbReference>
<evidence type="ECO:0000256" key="1">
    <source>
        <dbReference type="ARBA" id="ARBA00003264"/>
    </source>
</evidence>
<dbReference type="PANTHER" id="PTHR28629:SF14">
    <property type="entry name" value="DIHYDROXYACETONE KINASE 1"/>
    <property type="match status" value="1"/>
</dbReference>
<evidence type="ECO:0000313" key="15">
    <source>
        <dbReference type="EMBL" id="CAK5280845.1"/>
    </source>
</evidence>
<evidence type="ECO:0008006" key="17">
    <source>
        <dbReference type="Google" id="ProtNLM"/>
    </source>
</evidence>
<evidence type="ECO:0000259" key="13">
    <source>
        <dbReference type="PROSITE" id="PS51480"/>
    </source>
</evidence>
<dbReference type="EMBL" id="CAVNYO010000440">
    <property type="protein sequence ID" value="CAK5280845.1"/>
    <property type="molecule type" value="Genomic_DNA"/>
</dbReference>
<comment type="caution">
    <text evidence="15">The sequence shown here is derived from an EMBL/GenBank/DDBJ whole genome shotgun (WGS) entry which is preliminary data.</text>
</comment>
<dbReference type="AlphaFoldDB" id="A0AAD2HS99"/>
<protein>
    <recommendedName>
        <fullName evidence="17">Dihydroxyacetone kinase</fullName>
    </recommendedName>
</protein>
<reference evidence="15" key="1">
    <citation type="submission" date="2023-11" db="EMBL/GenBank/DDBJ databases">
        <authorList>
            <person name="De Vega J J."/>
            <person name="De Vega J J."/>
        </authorList>
    </citation>
    <scope>NUCLEOTIDE SEQUENCE</scope>
</reference>
<evidence type="ECO:0000256" key="3">
    <source>
        <dbReference type="ARBA" id="ARBA00008757"/>
    </source>
</evidence>
<dbReference type="Pfam" id="PF02734">
    <property type="entry name" value="Dak2"/>
    <property type="match status" value="1"/>
</dbReference>
<feature type="binding site" evidence="12">
    <location>
        <position position="107"/>
    </location>
    <ligand>
        <name>substrate</name>
    </ligand>
</feature>
<comment type="similarity">
    <text evidence="3">Belongs to the dihydroxyacetone kinase (DAK) family.</text>
</comment>
<dbReference type="Proteomes" id="UP001295794">
    <property type="component" value="Unassembled WGS sequence"/>
</dbReference>
<dbReference type="FunFam" id="3.30.1180.20:FF:000001">
    <property type="entry name" value="Dihydroxyacetone kinase 1"/>
    <property type="match status" value="1"/>
</dbReference>
<evidence type="ECO:0000256" key="11">
    <source>
        <dbReference type="PIRSR" id="PIRSR612734-1"/>
    </source>
</evidence>
<sequence>MMALQKHLLNDPESLVIDSLAGLCAVNNQLVLDPPSKVVYNSHRDRSKVALICGGGSGHEPSHAGFVGEGMLSAAVCGHVFASPNAAQVRRGMDLVENDAGTLILVKNYTGDVLNFGLAAEQYAAEHADKSDRVKFIVVGDDVAVGRTQGGLVGRRGLAGVVLVYKIAGALAAEGATLDEVHAVAQWVSGRVGTIGVGLEHCHVPGTASPSHSLGTSEIEIGLGIHNEPGNQRLSCIPPLSELMVTLLDLITLTTDPERAYLPFQNDGKDEVVLLVNNLGGMSELELGGVVRAAYEELQKRQIVVRRVISGTFMTSLNMPGFFISLVLLPRADESDAPKVDKLLMLLDAPAKTPGWKWSSGTAPITPTPLAPSAVSAVNKASSANPVSVPNLVTSLTKACNALIASEPEITRMDTIAGDGDCGLTLKAGAQAVLREIEAGNIAGSDLVSDVVAISKVAETRMGGTSGAIYSIYLSALAQGIQTHAQNSAPEMWERALASALAKLYTYTRARPPSRTLVDPLAAFVNAFPDGFSGAVKAAAEAAAHTKDVEAKAGRSAYVDAGMLSREQVADPGAWGVKVILEAL</sequence>
<dbReference type="SUPFAM" id="SSF101473">
    <property type="entry name" value="DhaL-like"/>
    <property type="match status" value="1"/>
</dbReference>
<evidence type="ECO:0000256" key="6">
    <source>
        <dbReference type="ARBA" id="ARBA00022777"/>
    </source>
</evidence>
<dbReference type="InterPro" id="IPR050861">
    <property type="entry name" value="Dihydroxyacetone_Kinase"/>
</dbReference>
<dbReference type="SUPFAM" id="SSF82549">
    <property type="entry name" value="DAK1/DegV-like"/>
    <property type="match status" value="1"/>
</dbReference>
<dbReference type="PROSITE" id="PS51481">
    <property type="entry name" value="DHAK"/>
    <property type="match status" value="1"/>
</dbReference>
<dbReference type="InterPro" id="IPR036117">
    <property type="entry name" value="DhaL_dom_sf"/>
</dbReference>
<feature type="active site" description="Tele-hemiaminal-histidine intermediate" evidence="11">
    <location>
        <position position="226"/>
    </location>
</feature>
<keyword evidence="16" id="KW-1185">Reference proteome</keyword>
<dbReference type="GO" id="GO:0005829">
    <property type="term" value="C:cytosol"/>
    <property type="evidence" value="ECO:0007669"/>
    <property type="project" value="TreeGrafter"/>
</dbReference>
<feature type="binding site" evidence="12">
    <location>
        <position position="112"/>
    </location>
    <ligand>
        <name>substrate</name>
    </ligand>
</feature>
<evidence type="ECO:0000256" key="5">
    <source>
        <dbReference type="ARBA" id="ARBA00022741"/>
    </source>
</evidence>
<dbReference type="FunFam" id="3.40.50.10440:FF:000001">
    <property type="entry name" value="Dihydroxyacetone kinase, DhaK subunit"/>
    <property type="match status" value="1"/>
</dbReference>
<evidence type="ECO:0000256" key="7">
    <source>
        <dbReference type="ARBA" id="ARBA00022798"/>
    </source>
</evidence>
<dbReference type="GO" id="GO:0004371">
    <property type="term" value="F:glycerone kinase activity"/>
    <property type="evidence" value="ECO:0007669"/>
    <property type="project" value="UniProtKB-EC"/>
</dbReference>
<evidence type="ECO:0000256" key="8">
    <source>
        <dbReference type="ARBA" id="ARBA00022840"/>
    </source>
</evidence>
<evidence type="ECO:0000256" key="12">
    <source>
        <dbReference type="PIRSR" id="PIRSR612734-2"/>
    </source>
</evidence>
<evidence type="ECO:0000256" key="2">
    <source>
        <dbReference type="ARBA" id="ARBA00004778"/>
    </source>
</evidence>
<dbReference type="SMART" id="SM01120">
    <property type="entry name" value="Dak2"/>
    <property type="match status" value="1"/>
</dbReference>
<keyword evidence="6" id="KW-0418">Kinase</keyword>
<evidence type="ECO:0000256" key="9">
    <source>
        <dbReference type="ARBA" id="ARBA00047974"/>
    </source>
</evidence>
<accession>A0AAD2HS99</accession>
<keyword evidence="8" id="KW-0067">ATP-binding</keyword>
<dbReference type="InterPro" id="IPR004006">
    <property type="entry name" value="DhaK_dom"/>
</dbReference>
<dbReference type="Gene3D" id="3.30.1180.20">
    <property type="entry name" value="Dihydroxyacetone kinase, domain 2"/>
    <property type="match status" value="1"/>
</dbReference>
<keyword evidence="7" id="KW-0319">Glycerol metabolism</keyword>
<gene>
    <name evidence="15" type="ORF">MYCIT1_LOCUS31525</name>
</gene>
<dbReference type="InterPro" id="IPR012734">
    <property type="entry name" value="DhaK_ATP"/>
</dbReference>
<dbReference type="PANTHER" id="PTHR28629">
    <property type="entry name" value="TRIOKINASE/FMN CYCLASE"/>
    <property type="match status" value="1"/>
</dbReference>
<comment type="pathway">
    <text evidence="2">Polyol metabolism; glycerol fermentation; glycerone phosphate from glycerol (oxidative route): step 2/2.</text>
</comment>
<name>A0AAD2HS99_9AGAR</name>
<evidence type="ECO:0000256" key="10">
    <source>
        <dbReference type="ARBA" id="ARBA00048898"/>
    </source>
</evidence>
<keyword evidence="4" id="KW-0808">Transferase</keyword>
<dbReference type="Gene3D" id="1.25.40.340">
    <property type="match status" value="1"/>
</dbReference>
<dbReference type="NCBIfam" id="TIGR02361">
    <property type="entry name" value="dak_ATP"/>
    <property type="match status" value="1"/>
</dbReference>
<evidence type="ECO:0000256" key="4">
    <source>
        <dbReference type="ARBA" id="ARBA00022679"/>
    </source>
</evidence>
<dbReference type="FunFam" id="1.25.40.340:FF:000001">
    <property type="entry name" value="Dihydroxyacetone kinase 1"/>
    <property type="match status" value="1"/>
</dbReference>